<dbReference type="Proteomes" id="UP000607653">
    <property type="component" value="Unassembled WGS sequence"/>
</dbReference>
<dbReference type="AlphaFoldDB" id="A0A822Z7P2"/>
<feature type="region of interest" description="Disordered" evidence="1">
    <location>
        <begin position="1"/>
        <end position="26"/>
    </location>
</feature>
<evidence type="ECO:0000313" key="3">
    <source>
        <dbReference type="Proteomes" id="UP000607653"/>
    </source>
</evidence>
<reference evidence="2 3" key="1">
    <citation type="journal article" date="2020" name="Mol. Biol. Evol.">
        <title>Distinct Expression and Methylation Patterns for Genes with Different Fates following a Single Whole-Genome Duplication in Flowering Plants.</title>
        <authorList>
            <person name="Shi T."/>
            <person name="Rahmani R.S."/>
            <person name="Gugger P.F."/>
            <person name="Wang M."/>
            <person name="Li H."/>
            <person name="Zhang Y."/>
            <person name="Li Z."/>
            <person name="Wang Q."/>
            <person name="Van de Peer Y."/>
            <person name="Marchal K."/>
            <person name="Chen J."/>
        </authorList>
    </citation>
    <scope>NUCLEOTIDE SEQUENCE [LARGE SCALE GENOMIC DNA]</scope>
    <source>
        <tissue evidence="2">Leaf</tissue>
    </source>
</reference>
<comment type="caution">
    <text evidence="2">The sequence shown here is derived from an EMBL/GenBank/DDBJ whole genome shotgun (WGS) entry which is preliminary data.</text>
</comment>
<organism evidence="2 3">
    <name type="scientific">Nelumbo nucifera</name>
    <name type="common">Sacred lotus</name>
    <dbReference type="NCBI Taxonomy" id="4432"/>
    <lineage>
        <taxon>Eukaryota</taxon>
        <taxon>Viridiplantae</taxon>
        <taxon>Streptophyta</taxon>
        <taxon>Embryophyta</taxon>
        <taxon>Tracheophyta</taxon>
        <taxon>Spermatophyta</taxon>
        <taxon>Magnoliopsida</taxon>
        <taxon>Proteales</taxon>
        <taxon>Nelumbonaceae</taxon>
        <taxon>Nelumbo</taxon>
    </lineage>
</organism>
<accession>A0A822Z7P2</accession>
<keyword evidence="3" id="KW-1185">Reference proteome</keyword>
<protein>
    <submittedName>
        <fullName evidence="2">Uncharacterized protein</fullName>
    </submittedName>
</protein>
<name>A0A822Z7P2_NELNU</name>
<proteinExistence type="predicted"/>
<sequence length="26" mass="3012">MYCNSQNHPGYRSTAKVKEKKKTITV</sequence>
<dbReference type="EMBL" id="DUZY01000005">
    <property type="protein sequence ID" value="DAD39701.1"/>
    <property type="molecule type" value="Genomic_DNA"/>
</dbReference>
<evidence type="ECO:0000256" key="1">
    <source>
        <dbReference type="SAM" id="MobiDB-lite"/>
    </source>
</evidence>
<evidence type="ECO:0000313" key="2">
    <source>
        <dbReference type="EMBL" id="DAD39701.1"/>
    </source>
</evidence>
<gene>
    <name evidence="2" type="ORF">HUJ06_014024</name>
</gene>